<proteinExistence type="predicted"/>
<keyword evidence="2" id="KW-1185">Reference proteome</keyword>
<dbReference type="RefSeq" id="XP_013924289.1">
    <property type="nucleotide sequence ID" value="XM_014068814.1"/>
</dbReference>
<dbReference type="InterPro" id="IPR000082">
    <property type="entry name" value="SEA_dom"/>
</dbReference>
<organism evidence="2 3">
    <name type="scientific">Thamnophis sirtalis</name>
    <dbReference type="NCBI Taxonomy" id="35019"/>
    <lineage>
        <taxon>Eukaryota</taxon>
        <taxon>Metazoa</taxon>
        <taxon>Chordata</taxon>
        <taxon>Craniata</taxon>
        <taxon>Vertebrata</taxon>
        <taxon>Euteleostomi</taxon>
        <taxon>Lepidosauria</taxon>
        <taxon>Squamata</taxon>
        <taxon>Bifurcata</taxon>
        <taxon>Unidentata</taxon>
        <taxon>Episquamata</taxon>
        <taxon>Toxicofera</taxon>
        <taxon>Serpentes</taxon>
        <taxon>Colubroidea</taxon>
        <taxon>Colubridae</taxon>
        <taxon>Natricinae</taxon>
        <taxon>Thamnophis</taxon>
    </lineage>
</organism>
<dbReference type="Gene3D" id="3.30.70.960">
    <property type="entry name" value="SEA domain"/>
    <property type="match status" value="2"/>
</dbReference>
<sequence>MTESEKYKIVIDGLIICYELWFQYLRFTVSLLAPPPTSKPPVATECFTVNFTVTNLVYRPQMADPTSRTFRSTQLLFVKLMGQILNTSKIGPDLINCSLSTLRPVNKGKNTGVNSVCCYRRNPTAALFDRVNIYHKFRNETNGFTKMKNYNLDPNSFFVNDYHEELPQTTVSPTSKPSVATECFTLNFTTNNLKHRTQMSIPKSKLFNSTERLFSKLLGDILKNSDIGPDFINCSLSTLRPVNQ</sequence>
<dbReference type="OrthoDB" id="9947814at2759"/>
<feature type="domain" description="SEA" evidence="1">
    <location>
        <begin position="180"/>
        <end position="244"/>
    </location>
</feature>
<dbReference type="KEGG" id="tsr:106550832"/>
<dbReference type="Proteomes" id="UP000504617">
    <property type="component" value="Unplaced"/>
</dbReference>
<gene>
    <name evidence="3" type="primary">LOC106550832</name>
</gene>
<dbReference type="InterPro" id="IPR036364">
    <property type="entry name" value="SEA_dom_sf"/>
</dbReference>
<dbReference type="InterPro" id="IPR028850">
    <property type="entry name" value="MUC16"/>
</dbReference>
<protein>
    <submittedName>
        <fullName evidence="3">Mucin-16-like</fullName>
    </submittedName>
</protein>
<reference evidence="3" key="1">
    <citation type="submission" date="2025-08" db="UniProtKB">
        <authorList>
            <consortium name="RefSeq"/>
        </authorList>
    </citation>
    <scope>IDENTIFICATION</scope>
</reference>
<evidence type="ECO:0000313" key="3">
    <source>
        <dbReference type="RefSeq" id="XP_013924289.1"/>
    </source>
</evidence>
<dbReference type="PANTHER" id="PTHR14672">
    <property type="entry name" value="MUCIN-16"/>
    <property type="match status" value="1"/>
</dbReference>
<feature type="non-terminal residue" evidence="3">
    <location>
        <position position="244"/>
    </location>
</feature>
<accession>A0A6I9YJV8</accession>
<evidence type="ECO:0000259" key="1">
    <source>
        <dbReference type="PROSITE" id="PS50024"/>
    </source>
</evidence>
<dbReference type="SUPFAM" id="SSF82671">
    <property type="entry name" value="SEA domain"/>
    <property type="match status" value="2"/>
</dbReference>
<dbReference type="PROSITE" id="PS50024">
    <property type="entry name" value="SEA"/>
    <property type="match status" value="2"/>
</dbReference>
<dbReference type="PANTHER" id="PTHR14672:SF1">
    <property type="entry name" value="MUCIN-16"/>
    <property type="match status" value="1"/>
</dbReference>
<name>A0A6I9YJV8_9SAUR</name>
<dbReference type="GeneID" id="106550832"/>
<feature type="domain" description="SEA" evidence="1">
    <location>
        <begin position="43"/>
        <end position="164"/>
    </location>
</feature>
<evidence type="ECO:0000313" key="2">
    <source>
        <dbReference type="Proteomes" id="UP000504617"/>
    </source>
</evidence>
<dbReference type="Pfam" id="PF01390">
    <property type="entry name" value="SEA"/>
    <property type="match status" value="2"/>
</dbReference>
<dbReference type="AlphaFoldDB" id="A0A6I9YJV8"/>